<dbReference type="Pfam" id="PF13676">
    <property type="entry name" value="TIR_2"/>
    <property type="match status" value="1"/>
</dbReference>
<dbReference type="InterPro" id="IPR043504">
    <property type="entry name" value="Peptidase_S1_PA_chymotrypsin"/>
</dbReference>
<protein>
    <recommendedName>
        <fullName evidence="1">TIR domain-containing protein</fullName>
    </recommendedName>
</protein>
<dbReference type="GO" id="GO:0007165">
    <property type="term" value="P:signal transduction"/>
    <property type="evidence" value="ECO:0007669"/>
    <property type="project" value="InterPro"/>
</dbReference>
<dbReference type="AlphaFoldDB" id="A0A455T7A7"/>
<dbReference type="SUPFAM" id="SSF52200">
    <property type="entry name" value="Toll/Interleukin receptor TIR domain"/>
    <property type="match status" value="1"/>
</dbReference>
<organism evidence="2">
    <name type="scientific">Thermogemmatispora argillosa</name>
    <dbReference type="NCBI Taxonomy" id="2045280"/>
    <lineage>
        <taxon>Bacteria</taxon>
        <taxon>Bacillati</taxon>
        <taxon>Chloroflexota</taxon>
        <taxon>Ktedonobacteria</taxon>
        <taxon>Thermogemmatisporales</taxon>
        <taxon>Thermogemmatisporaceae</taxon>
        <taxon>Thermogemmatispora</taxon>
    </lineage>
</organism>
<dbReference type="InterPro" id="IPR035897">
    <property type="entry name" value="Toll_tir_struct_dom_sf"/>
</dbReference>
<proteinExistence type="predicted"/>
<dbReference type="SMART" id="SM00255">
    <property type="entry name" value="TIR"/>
    <property type="match status" value="1"/>
</dbReference>
<dbReference type="InterPro" id="IPR000157">
    <property type="entry name" value="TIR_dom"/>
</dbReference>
<feature type="domain" description="TIR" evidence="1">
    <location>
        <begin position="232"/>
        <end position="376"/>
    </location>
</feature>
<reference evidence="2" key="1">
    <citation type="submission" date="2018-12" db="EMBL/GenBank/DDBJ databases">
        <title>Novel natural products biosynthetic potential of the class Ktedonobacteria.</title>
        <authorList>
            <person name="Zheng Y."/>
            <person name="Saitou A."/>
            <person name="Wang C.M."/>
            <person name="Toyoda A."/>
            <person name="Minakuchi Y."/>
            <person name="Sekiguchi Y."/>
            <person name="Ueda K."/>
            <person name="Takano H."/>
            <person name="Sakai Y."/>
            <person name="Yokota A."/>
            <person name="Yabe S."/>
        </authorList>
    </citation>
    <scope>NUCLEOTIDE SEQUENCE</scope>
    <source>
        <strain evidence="2">A3-2</strain>
    </source>
</reference>
<name>A0A455T7A7_9CHLR</name>
<dbReference type="InterPro" id="IPR009003">
    <property type="entry name" value="Peptidase_S1_PA"/>
</dbReference>
<sequence length="384" mass="42754">MEKADTLEALLRSATVRVDLDQAPAGTGFFVGPGLILTCAHVIQPACAGRARLHIFWQGRSCEAAIRSAPRDYTAPDADLALLKVSLHEHPSVLLWGEARPYSRLYSYGYPSWEPNGSSLTFITAGPAGEHNRWITFQDGPVDRGMSGSPLLDKDSGSVCGIIQFSLGLNSDRGGQGLQARVILEQLPALAAEQLAAHRQNRRWLDMLSGTQRQQLARHCPQYVPLLQQSSTALKVFISYSRARQDQKLRQELEKHLSGLRNERLIESYHSGQLSAGREQSESQRWLEQADIILLLISPDYIADEQCYNEEMQRAMQRHQAGTARVIPIVLRPTEGLASSPFGKLQALPRNGPAITEWKNKDKAFKEIACELRQVIKELKGEQV</sequence>
<evidence type="ECO:0000313" key="2">
    <source>
        <dbReference type="EMBL" id="BBH94444.1"/>
    </source>
</evidence>
<dbReference type="Pfam" id="PF13365">
    <property type="entry name" value="Trypsin_2"/>
    <property type="match status" value="1"/>
</dbReference>
<accession>A0A455T7A7</accession>
<dbReference type="Gene3D" id="3.40.50.10140">
    <property type="entry name" value="Toll/interleukin-1 receptor homology (TIR) domain"/>
    <property type="match status" value="1"/>
</dbReference>
<dbReference type="EMBL" id="AP019377">
    <property type="protein sequence ID" value="BBH94444.1"/>
    <property type="molecule type" value="Genomic_DNA"/>
</dbReference>
<dbReference type="SUPFAM" id="SSF50494">
    <property type="entry name" value="Trypsin-like serine proteases"/>
    <property type="match status" value="1"/>
</dbReference>
<evidence type="ECO:0000259" key="1">
    <source>
        <dbReference type="PROSITE" id="PS50104"/>
    </source>
</evidence>
<dbReference type="PROSITE" id="PS50104">
    <property type="entry name" value="TIR"/>
    <property type="match status" value="1"/>
</dbReference>
<gene>
    <name evidence="2" type="ORF">KTA_26430</name>
</gene>
<dbReference type="Gene3D" id="2.40.10.10">
    <property type="entry name" value="Trypsin-like serine proteases"/>
    <property type="match status" value="2"/>
</dbReference>